<dbReference type="EMBL" id="CH476604">
    <property type="protein sequence ID" value="EAU32219.1"/>
    <property type="molecule type" value="Genomic_DNA"/>
</dbReference>
<dbReference type="SMART" id="SM00849">
    <property type="entry name" value="Lactamase_B"/>
    <property type="match status" value="1"/>
</dbReference>
<dbReference type="CDD" id="cd07739">
    <property type="entry name" value="metallo-hydrolase-like_MBL-fold"/>
    <property type="match status" value="1"/>
</dbReference>
<evidence type="ECO:0000259" key="1">
    <source>
        <dbReference type="SMART" id="SM00849"/>
    </source>
</evidence>
<dbReference type="OMA" id="WIKKTAP"/>
<dbReference type="RefSeq" id="XP_001216578.1">
    <property type="nucleotide sequence ID" value="XM_001216578.1"/>
</dbReference>
<reference evidence="3" key="1">
    <citation type="submission" date="2005-09" db="EMBL/GenBank/DDBJ databases">
        <title>Annotation of the Aspergillus terreus NIH2624 genome.</title>
        <authorList>
            <person name="Birren B.W."/>
            <person name="Lander E.S."/>
            <person name="Galagan J.E."/>
            <person name="Nusbaum C."/>
            <person name="Devon K."/>
            <person name="Henn M."/>
            <person name="Ma L.-J."/>
            <person name="Jaffe D.B."/>
            <person name="Butler J."/>
            <person name="Alvarez P."/>
            <person name="Gnerre S."/>
            <person name="Grabherr M."/>
            <person name="Kleber M."/>
            <person name="Mauceli E.W."/>
            <person name="Brockman W."/>
            <person name="Rounsley S."/>
            <person name="Young S.K."/>
            <person name="LaButti K."/>
            <person name="Pushparaj V."/>
            <person name="DeCaprio D."/>
            <person name="Crawford M."/>
            <person name="Koehrsen M."/>
            <person name="Engels R."/>
            <person name="Montgomery P."/>
            <person name="Pearson M."/>
            <person name="Howarth C."/>
            <person name="Larson L."/>
            <person name="Luoma S."/>
            <person name="White J."/>
            <person name="Alvarado L."/>
            <person name="Kodira C.D."/>
            <person name="Zeng Q."/>
            <person name="Oleary S."/>
            <person name="Yandava C."/>
            <person name="Denning D.W."/>
            <person name="Nierman W.C."/>
            <person name="Milne T."/>
            <person name="Madden K."/>
        </authorList>
    </citation>
    <scope>NUCLEOTIDE SEQUENCE [LARGE SCALE GENOMIC DNA]</scope>
    <source>
        <strain evidence="3">NIH 2624 / FGSC A1156</strain>
    </source>
</reference>
<dbReference type="InterPro" id="IPR050855">
    <property type="entry name" value="NDM-1-like"/>
</dbReference>
<dbReference type="HOGENOM" id="CLU_054962_1_0_1"/>
<gene>
    <name evidence="2" type="ORF">ATEG_07957</name>
</gene>
<feature type="domain" description="Metallo-beta-lactamase" evidence="1">
    <location>
        <begin position="31"/>
        <end position="222"/>
    </location>
</feature>
<dbReference type="VEuPathDB" id="FungiDB:ATEG_07957"/>
<name>Q0CEC7_ASPTN</name>
<sequence>MPSPLQVDVYVAPAIQAVTGLEEPSKQLWSPICCTLIQGPTSAVLVDTPTTVELARGLSDWVKKTAPGKKLKYIYTTHAHGDHFFGNPILLEDFPEAKCVATTFVVQGIRGTLTKEGIDFWKAMFPNGQIPAGQFVSECLPTSGEFSIDGHSFFGKDVTFSDTNYSFFLYVPDSDLVVAGDIVYGDCFQHCAEANSAEKRRHWLDALDQIAQLKPSIVIPGHKRASQVDGPYLIQMTKDYIMAFEEDLQKWDDPVKVEESMKKRYPVRWNNFILDRSCVASVAVRLEAKKKASI</sequence>
<dbReference type="PANTHER" id="PTHR42951">
    <property type="entry name" value="METALLO-BETA-LACTAMASE DOMAIN-CONTAINING"/>
    <property type="match status" value="1"/>
</dbReference>
<dbReference type="Proteomes" id="UP000007963">
    <property type="component" value="Unassembled WGS sequence"/>
</dbReference>
<dbReference type="GeneID" id="4322513"/>
<evidence type="ECO:0000313" key="3">
    <source>
        <dbReference type="Proteomes" id="UP000007963"/>
    </source>
</evidence>
<organism evidence="2 3">
    <name type="scientific">Aspergillus terreus (strain NIH 2624 / FGSC A1156)</name>
    <dbReference type="NCBI Taxonomy" id="341663"/>
    <lineage>
        <taxon>Eukaryota</taxon>
        <taxon>Fungi</taxon>
        <taxon>Dikarya</taxon>
        <taxon>Ascomycota</taxon>
        <taxon>Pezizomycotina</taxon>
        <taxon>Eurotiomycetes</taxon>
        <taxon>Eurotiomycetidae</taxon>
        <taxon>Eurotiales</taxon>
        <taxon>Aspergillaceae</taxon>
        <taxon>Aspergillus</taxon>
        <taxon>Aspergillus subgen. Circumdati</taxon>
    </lineage>
</organism>
<dbReference type="SUPFAM" id="SSF56281">
    <property type="entry name" value="Metallo-hydrolase/oxidoreductase"/>
    <property type="match status" value="1"/>
</dbReference>
<proteinExistence type="predicted"/>
<evidence type="ECO:0000313" key="2">
    <source>
        <dbReference type="EMBL" id="EAU32219.1"/>
    </source>
</evidence>
<dbReference type="Gene3D" id="3.60.15.10">
    <property type="entry name" value="Ribonuclease Z/Hydroxyacylglutathione hydrolase-like"/>
    <property type="match status" value="1"/>
</dbReference>
<dbReference type="PANTHER" id="PTHR42951:SF14">
    <property type="entry name" value="METALLO-BETA-LACTAMASE SUPERFAMILY PROTEIN"/>
    <property type="match status" value="1"/>
</dbReference>
<dbReference type="InterPro" id="IPR001279">
    <property type="entry name" value="Metallo-B-lactamas"/>
</dbReference>
<dbReference type="Pfam" id="PF00753">
    <property type="entry name" value="Lactamase_B"/>
    <property type="match status" value="1"/>
</dbReference>
<dbReference type="OrthoDB" id="536211at2759"/>
<dbReference type="AlphaFoldDB" id="Q0CEC7"/>
<dbReference type="InterPro" id="IPR036866">
    <property type="entry name" value="RibonucZ/Hydroxyglut_hydro"/>
</dbReference>
<accession>Q0CEC7</accession>
<protein>
    <recommendedName>
        <fullName evidence="1">Metallo-beta-lactamase domain-containing protein</fullName>
    </recommendedName>
</protein>